<dbReference type="SUPFAM" id="SSF50978">
    <property type="entry name" value="WD40 repeat-like"/>
    <property type="match status" value="2"/>
</dbReference>
<keyword evidence="1 3" id="KW-0853">WD repeat</keyword>
<feature type="repeat" description="WD" evidence="3">
    <location>
        <begin position="912"/>
        <end position="953"/>
    </location>
</feature>
<keyword evidence="2" id="KW-0677">Repeat</keyword>
<dbReference type="GO" id="GO:0007165">
    <property type="term" value="P:signal transduction"/>
    <property type="evidence" value="ECO:0007669"/>
    <property type="project" value="InterPro"/>
</dbReference>
<dbReference type="Pfam" id="PF13676">
    <property type="entry name" value="TIR_2"/>
    <property type="match status" value="1"/>
</dbReference>
<dbReference type="Pfam" id="PF24883">
    <property type="entry name" value="NPHP3_N"/>
    <property type="match status" value="1"/>
</dbReference>
<evidence type="ECO:0000259" key="4">
    <source>
        <dbReference type="PROSITE" id="PS50837"/>
    </source>
</evidence>
<dbReference type="InterPro" id="IPR027417">
    <property type="entry name" value="P-loop_NTPase"/>
</dbReference>
<feature type="repeat" description="WD" evidence="3">
    <location>
        <begin position="1255"/>
        <end position="1301"/>
    </location>
</feature>
<reference evidence="5" key="1">
    <citation type="submission" date="2020-05" db="EMBL/GenBank/DDBJ databases">
        <title>Phylogenomic resolution of chytrid fungi.</title>
        <authorList>
            <person name="Stajich J.E."/>
            <person name="Amses K."/>
            <person name="Simmons R."/>
            <person name="Seto K."/>
            <person name="Myers J."/>
            <person name="Bonds A."/>
            <person name="Quandt C.A."/>
            <person name="Barry K."/>
            <person name="Liu P."/>
            <person name="Grigoriev I."/>
            <person name="Longcore J.E."/>
            <person name="James T.Y."/>
        </authorList>
    </citation>
    <scope>NUCLEOTIDE SEQUENCE</scope>
    <source>
        <strain evidence="5">JEL0318</strain>
    </source>
</reference>
<organism evidence="5 6">
    <name type="scientific">Rhizophlyctis rosea</name>
    <dbReference type="NCBI Taxonomy" id="64517"/>
    <lineage>
        <taxon>Eukaryota</taxon>
        <taxon>Fungi</taxon>
        <taxon>Fungi incertae sedis</taxon>
        <taxon>Chytridiomycota</taxon>
        <taxon>Chytridiomycota incertae sedis</taxon>
        <taxon>Chytridiomycetes</taxon>
        <taxon>Rhizophlyctidales</taxon>
        <taxon>Rhizophlyctidaceae</taxon>
        <taxon>Rhizophlyctis</taxon>
    </lineage>
</organism>
<dbReference type="SUPFAM" id="SSF52200">
    <property type="entry name" value="Toll/Interleukin receptor TIR domain"/>
    <property type="match status" value="1"/>
</dbReference>
<accession>A0AAD5X5B4</accession>
<dbReference type="InterPro" id="IPR020472">
    <property type="entry name" value="WD40_PAC1"/>
</dbReference>
<proteinExistence type="predicted"/>
<dbReference type="InterPro" id="IPR056884">
    <property type="entry name" value="NPHP3-like_N"/>
</dbReference>
<feature type="domain" description="NACHT" evidence="4">
    <location>
        <begin position="241"/>
        <end position="389"/>
    </location>
</feature>
<dbReference type="PROSITE" id="PS50837">
    <property type="entry name" value="NACHT"/>
    <property type="match status" value="1"/>
</dbReference>
<dbReference type="SUPFAM" id="SSF52540">
    <property type="entry name" value="P-loop containing nucleoside triphosphate hydrolases"/>
    <property type="match status" value="1"/>
</dbReference>
<dbReference type="PROSITE" id="PS50294">
    <property type="entry name" value="WD_REPEATS_REGION"/>
    <property type="match status" value="10"/>
</dbReference>
<protein>
    <recommendedName>
        <fullName evidence="4">NACHT domain-containing protein</fullName>
    </recommendedName>
</protein>
<dbReference type="PANTHER" id="PTHR19848">
    <property type="entry name" value="WD40 REPEAT PROTEIN"/>
    <property type="match status" value="1"/>
</dbReference>
<dbReference type="PROSITE" id="PS50082">
    <property type="entry name" value="WD_REPEATS_2"/>
    <property type="match status" value="13"/>
</dbReference>
<dbReference type="PROSITE" id="PS00678">
    <property type="entry name" value="WD_REPEATS_1"/>
    <property type="match status" value="8"/>
</dbReference>
<dbReference type="Gene3D" id="3.40.50.300">
    <property type="entry name" value="P-loop containing nucleotide triphosphate hydrolases"/>
    <property type="match status" value="1"/>
</dbReference>
<feature type="repeat" description="WD" evidence="3">
    <location>
        <begin position="786"/>
        <end position="827"/>
    </location>
</feature>
<evidence type="ECO:0000313" key="5">
    <source>
        <dbReference type="EMBL" id="KAJ3055829.1"/>
    </source>
</evidence>
<dbReference type="InterPro" id="IPR036322">
    <property type="entry name" value="WD40_repeat_dom_sf"/>
</dbReference>
<dbReference type="EMBL" id="JADGJD010000057">
    <property type="protein sequence ID" value="KAJ3055829.1"/>
    <property type="molecule type" value="Genomic_DNA"/>
</dbReference>
<dbReference type="Gene3D" id="3.40.50.10140">
    <property type="entry name" value="Toll/interleukin-1 receptor homology (TIR) domain"/>
    <property type="match status" value="1"/>
</dbReference>
<dbReference type="InterPro" id="IPR000157">
    <property type="entry name" value="TIR_dom"/>
</dbReference>
<feature type="repeat" description="WD" evidence="3">
    <location>
        <begin position="870"/>
        <end position="911"/>
    </location>
</feature>
<feature type="repeat" description="WD" evidence="3">
    <location>
        <begin position="1302"/>
        <end position="1343"/>
    </location>
</feature>
<dbReference type="Gene3D" id="2.130.10.10">
    <property type="entry name" value="YVTN repeat-like/Quinoprotein amine dehydrogenase"/>
    <property type="match status" value="5"/>
</dbReference>
<dbReference type="InterPro" id="IPR015943">
    <property type="entry name" value="WD40/YVTN_repeat-like_dom_sf"/>
</dbReference>
<feature type="repeat" description="WD" evidence="3">
    <location>
        <begin position="1089"/>
        <end position="1129"/>
    </location>
</feature>
<evidence type="ECO:0000256" key="1">
    <source>
        <dbReference type="ARBA" id="ARBA00022574"/>
    </source>
</evidence>
<dbReference type="PRINTS" id="PR00320">
    <property type="entry name" value="GPROTEINBRPT"/>
</dbReference>
<gene>
    <name evidence="5" type="ORF">HK097_009032</name>
</gene>
<evidence type="ECO:0000313" key="6">
    <source>
        <dbReference type="Proteomes" id="UP001212841"/>
    </source>
</evidence>
<evidence type="ECO:0000256" key="3">
    <source>
        <dbReference type="PROSITE-ProRule" id="PRU00221"/>
    </source>
</evidence>
<comment type="caution">
    <text evidence="5">The sequence shown here is derived from an EMBL/GenBank/DDBJ whole genome shotgun (WGS) entry which is preliminary data.</text>
</comment>
<keyword evidence="6" id="KW-1185">Reference proteome</keyword>
<dbReference type="PANTHER" id="PTHR19848:SF8">
    <property type="entry name" value="F-BOX AND WD REPEAT DOMAIN CONTAINING 7"/>
    <property type="match status" value="1"/>
</dbReference>
<feature type="repeat" description="WD" evidence="3">
    <location>
        <begin position="1174"/>
        <end position="1205"/>
    </location>
</feature>
<sequence>MAAIVEQLMLKRAADKSTAVTPPLPAGLKFHLMLSYSWLNKELINRVTEALTARGFKVWRDVKFMRGNIYQMMARALNESAIICPCLSVHYEQSENCMREITYAAKKRRPMVPILIDEGPYETCDVIIGDLLYYNLTKASPNNDDAWSQSMDELAAVITRELEAMIQEPPPDPLPTPPLSRSASFVDFDDEIPSVDRKLRDWLRAVDMSDKIKELSHERQSGTRDWLMDMIMEWTKSSDSRMLWIQGVAGTGKSVIAASAHEELKRAGKLGGWFFCTYNDDDRNKVGSMINTIAYHLSRWHNGIQEQLSETRRSTPEEVDSFPMIRVEELLRKPLAALDEDTPTVVIIIDALDECGEPNSQIRRDLLGFLAHEMPKLPKFVKVMVTSRPEDDIRDAMDDFPDTVEIKLSPENNQKDMEIYATACLQAVSRKLDLPIYDIPSVSRRLVEKSNGLFLWLRLACRQLKTSHSPLKLLSSLEVEEVSLGEHQMDSMYGRSLRNAFSALGEESPKPLKDVLDAIIVAKDAMTTKGLADLIKLEIDTVSKQLSHLSSLIEIVDGKIYIIHKSVTDYLTNPERCKELDHQVNVRGVNRHLAIRCLSIMSSSLRYNLSDVDVDTLLDDDRTNIVNRLADSSLDEDQELRDLVQQVLSEKILNWLEVMSAIGETPAAMHATRQLQQWCEDVRRLTTPIRQVANVATIVMENAAAIKRAAKAPCALHRKSWTPGVAAPRVLDGPKAWGPCTATLEGHAGAVWGVALSPDESMVATAGDDGTVKLWNSDSGEEQLRLEGHIGPVGCLCWVADGTKVVSGGDDGLVKVWDIETGRALWSQGGHEGRVLSVAATPDTKLVVSGDEGGFIRLFETTTGKAMKSLESHSGALRKLVISEDSKLIASVGRDGLIQIWDVIRQKRCRSIDSKHGYAWSVGFGPNASWLASGGNDRVIRLWNLATGVCFQTLEGHRGAVWTLVVSSNGRRIISSGEDGLVKIWYGDMEAEAKGPYSEVASLKGHGGYVVSVDCSANGNRVLSAGDLGDVKLWNYRIEQTASTAYAVGQAGRVWTVTLSPDSKRLVTSGDDGVVRVWDIASGRNVADFSAHKGRVGATAISNGGLILSAGHDRTVRVWDADSGSNTPVLNLRAHDGPARAVAFLPGNSHIVSGGHDAKVRIWNLSDGDRDRTLEGHQGRVLAIAVAASRSLILSGDHLGELRVWTFDGKLVRVLHTFKFAVTAITILADRAFVGIGPGTISVVNLQALEIVQELQGHEGAVRGLATFCDSEPGKPVSLVSGSEDGTIRVWDVESGVERRKIEPGAGSIRGVVVDPAAKSILSANADGTVHFYDIDTGDKTKSIDTHEWPVTFDSDGHGAVLRRSGWIHRLEKGGTLGKPLLYVPSRCRARMWLPAGKEAIIALGGSQETGPGIVVDLRDRYEAN</sequence>
<feature type="repeat" description="WD" evidence="3">
    <location>
        <begin position="744"/>
        <end position="785"/>
    </location>
</feature>
<dbReference type="SMART" id="SM00320">
    <property type="entry name" value="WD40"/>
    <property type="match status" value="14"/>
</dbReference>
<dbReference type="CDD" id="cd00200">
    <property type="entry name" value="WD40"/>
    <property type="match status" value="2"/>
</dbReference>
<name>A0AAD5X5B4_9FUNG</name>
<dbReference type="InterPro" id="IPR001680">
    <property type="entry name" value="WD40_rpt"/>
</dbReference>
<feature type="repeat" description="WD" evidence="3">
    <location>
        <begin position="828"/>
        <end position="869"/>
    </location>
</feature>
<feature type="repeat" description="WD" evidence="3">
    <location>
        <begin position="1047"/>
        <end position="1088"/>
    </location>
</feature>
<feature type="repeat" description="WD" evidence="3">
    <location>
        <begin position="1132"/>
        <end position="1173"/>
    </location>
</feature>
<evidence type="ECO:0000256" key="2">
    <source>
        <dbReference type="ARBA" id="ARBA00022737"/>
    </source>
</evidence>
<dbReference type="InterPro" id="IPR007111">
    <property type="entry name" value="NACHT_NTPase"/>
</dbReference>
<dbReference type="Proteomes" id="UP001212841">
    <property type="component" value="Unassembled WGS sequence"/>
</dbReference>
<feature type="repeat" description="WD" evidence="3">
    <location>
        <begin position="954"/>
        <end position="985"/>
    </location>
</feature>
<dbReference type="Pfam" id="PF00400">
    <property type="entry name" value="WD40"/>
    <property type="match status" value="12"/>
</dbReference>
<feature type="repeat" description="WD" evidence="3">
    <location>
        <begin position="1003"/>
        <end position="1044"/>
    </location>
</feature>
<dbReference type="InterPro" id="IPR035897">
    <property type="entry name" value="Toll_tir_struct_dom_sf"/>
</dbReference>
<dbReference type="InterPro" id="IPR019775">
    <property type="entry name" value="WD40_repeat_CS"/>
</dbReference>